<name>A0ABT4GR30_PAEAL</name>
<accession>A0ABT4GR30</accession>
<evidence type="ECO:0000313" key="1">
    <source>
        <dbReference type="EMBL" id="MCY9759151.1"/>
    </source>
</evidence>
<dbReference type="EMBL" id="JAMDNP010000002">
    <property type="protein sequence ID" value="MCY9759151.1"/>
    <property type="molecule type" value="Genomic_DNA"/>
</dbReference>
<sequence length="62" mass="7421">MFKSEEICKECGAELISLSEPQYGLCDDCIEDWRDRWDRVDPKFCIHGHYKDECETCLTDWE</sequence>
<organism evidence="1 2">
    <name type="scientific">Paenibacillus alvei</name>
    <name type="common">Bacillus alvei</name>
    <dbReference type="NCBI Taxonomy" id="44250"/>
    <lineage>
        <taxon>Bacteria</taxon>
        <taxon>Bacillati</taxon>
        <taxon>Bacillota</taxon>
        <taxon>Bacilli</taxon>
        <taxon>Bacillales</taxon>
        <taxon>Paenibacillaceae</taxon>
        <taxon>Paenibacillus</taxon>
    </lineage>
</organism>
<evidence type="ECO:0000313" key="2">
    <source>
        <dbReference type="Proteomes" id="UP001527181"/>
    </source>
</evidence>
<reference evidence="1 2" key="1">
    <citation type="submission" date="2022-05" db="EMBL/GenBank/DDBJ databases">
        <title>Genome Sequencing of Bee-Associated Microbes.</title>
        <authorList>
            <person name="Dunlap C."/>
        </authorList>
    </citation>
    <scope>NUCLEOTIDE SEQUENCE [LARGE SCALE GENOMIC DNA]</scope>
    <source>
        <strain evidence="1 2">NRRL B-04010</strain>
    </source>
</reference>
<keyword evidence="2" id="KW-1185">Reference proteome</keyword>
<protein>
    <submittedName>
        <fullName evidence="1">Uncharacterized protein</fullName>
    </submittedName>
</protein>
<dbReference type="Proteomes" id="UP001527181">
    <property type="component" value="Unassembled WGS sequence"/>
</dbReference>
<comment type="caution">
    <text evidence="1">The sequence shown here is derived from an EMBL/GenBank/DDBJ whole genome shotgun (WGS) entry which is preliminary data.</text>
</comment>
<gene>
    <name evidence="1" type="ORF">M5X12_01050</name>
</gene>
<dbReference type="RefSeq" id="WP_268598300.1">
    <property type="nucleotide sequence ID" value="NZ_JAMDNL010000064.1"/>
</dbReference>
<proteinExistence type="predicted"/>